<keyword evidence="1" id="KW-1133">Transmembrane helix</keyword>
<name>A0A9P6KAV3_9FUNG</name>
<dbReference type="GO" id="GO:0016491">
    <property type="term" value="F:oxidoreductase activity"/>
    <property type="evidence" value="ECO:0007669"/>
    <property type="project" value="InterPro"/>
</dbReference>
<evidence type="ECO:0000256" key="1">
    <source>
        <dbReference type="SAM" id="Phobius"/>
    </source>
</evidence>
<accession>A0A9P6KAV3</accession>
<organism evidence="2 3">
    <name type="scientific">Lunasporangiospora selenospora</name>
    <dbReference type="NCBI Taxonomy" id="979761"/>
    <lineage>
        <taxon>Eukaryota</taxon>
        <taxon>Fungi</taxon>
        <taxon>Fungi incertae sedis</taxon>
        <taxon>Mucoromycota</taxon>
        <taxon>Mortierellomycotina</taxon>
        <taxon>Mortierellomycetes</taxon>
        <taxon>Mortierellales</taxon>
        <taxon>Mortierellaceae</taxon>
        <taxon>Lunasporangiospora</taxon>
    </lineage>
</organism>
<evidence type="ECO:0000313" key="2">
    <source>
        <dbReference type="EMBL" id="KAF9578649.1"/>
    </source>
</evidence>
<dbReference type="PANTHER" id="PTHR36124:SF1">
    <property type="entry name" value="ER-BOUND OXYGENASE MPAB_MPAB'_RUBBER OXYGENASE CATALYTIC DOMAIN-CONTAINING PROTEIN"/>
    <property type="match status" value="1"/>
</dbReference>
<dbReference type="InterPro" id="IPR046366">
    <property type="entry name" value="MPAB"/>
</dbReference>
<evidence type="ECO:0000313" key="3">
    <source>
        <dbReference type="Proteomes" id="UP000780801"/>
    </source>
</evidence>
<dbReference type="PANTHER" id="PTHR36124">
    <property type="match status" value="1"/>
</dbReference>
<feature type="transmembrane region" description="Helical" evidence="1">
    <location>
        <begin position="12"/>
        <end position="31"/>
    </location>
</feature>
<dbReference type="OrthoDB" id="545169at2759"/>
<comment type="caution">
    <text evidence="2">The sequence shown here is derived from an EMBL/GenBank/DDBJ whole genome shotgun (WGS) entry which is preliminary data.</text>
</comment>
<feature type="non-terminal residue" evidence="2">
    <location>
        <position position="196"/>
    </location>
</feature>
<keyword evidence="1" id="KW-0472">Membrane</keyword>
<sequence>MDSILSFVRSHPYFATGGFALAAYMALVRHLRYQRIRRLQRKYPDPTLPLRNYEVAREVAASIIELDFPYITVVALEFALFKTYAIPTISKILASTKQFTGKCLKRVDDTTLILLEMTETFSRNKRRELIEGKTDPKEVENDTHRSHVATERLNFIHGHYNIKQDDYLYTLSLFVSDPNEFIGRFEWRPLTRLEQN</sequence>
<keyword evidence="1" id="KW-0812">Transmembrane</keyword>
<dbReference type="EMBL" id="JAABOA010003457">
    <property type="protein sequence ID" value="KAF9578649.1"/>
    <property type="molecule type" value="Genomic_DNA"/>
</dbReference>
<dbReference type="AlphaFoldDB" id="A0A9P6KAV3"/>
<protein>
    <submittedName>
        <fullName evidence="2">Uncharacterized protein</fullName>
    </submittedName>
</protein>
<proteinExistence type="predicted"/>
<reference evidence="2" key="1">
    <citation type="journal article" date="2020" name="Fungal Divers.">
        <title>Resolving the Mortierellaceae phylogeny through synthesis of multi-gene phylogenetics and phylogenomics.</title>
        <authorList>
            <person name="Vandepol N."/>
            <person name="Liber J."/>
            <person name="Desiro A."/>
            <person name="Na H."/>
            <person name="Kennedy M."/>
            <person name="Barry K."/>
            <person name="Grigoriev I.V."/>
            <person name="Miller A.N."/>
            <person name="O'Donnell K."/>
            <person name="Stajich J.E."/>
            <person name="Bonito G."/>
        </authorList>
    </citation>
    <scope>NUCLEOTIDE SEQUENCE</scope>
    <source>
        <strain evidence="2">KOD1015</strain>
    </source>
</reference>
<keyword evidence="3" id="KW-1185">Reference proteome</keyword>
<dbReference type="Proteomes" id="UP000780801">
    <property type="component" value="Unassembled WGS sequence"/>
</dbReference>
<gene>
    <name evidence="2" type="ORF">BGW38_005451</name>
</gene>